<keyword evidence="4 9" id="KW-0349">Heme</keyword>
<evidence type="ECO:0000256" key="4">
    <source>
        <dbReference type="ARBA" id="ARBA00022617"/>
    </source>
</evidence>
<dbReference type="HOGENOM" id="CLU_001570_5_1_1"/>
<sequence length="526" mass="60307">MSESVWTDWGSLAFKWLLLVTIPVLYYWIWSRSTFVQLVNAIPGPRPIPFLGNVLDLYVDRDEFLKIVHIDWIRKYGSIYRAWGGTRPVVVISSPELMEPILVSQKLITKAAEYSFLSTWLGECMFLTTGTRWKNRRRLLTPAFHFQILNSFVDVFNEKSFDCGREFERAIVQHGGKEFDVFPIITQCALDIICETSMGKQTRGEDEKALYVQNLHRIGQIVMERGIRPWLRLDWIYQFSALGRENKRCVKALHNFTNKVINDRREALQKELSSPESNNNFNNNYTDHSSNDSLTSKKRLAFLDLLIAASENGANLSDDDIREEVDTVMFAGHDTTASAMTWFLYCLAMHPHHQDLVTEELDQIFGDSDRPCTIQDVAELKYLECCIKETLRLYPSVPAVMRYITEDIHVGGYKIPAGVSVSLMIYGMHHNPLVYPDPQTFNPERFLPENVLGRHPYAFVPFSAGPRNCIGQKYGLLEIKIVLANLLRRFRFSVADPSKPMLIPSSEVVLKPKHGVPLIVSKRAAH</sequence>
<dbReference type="GO" id="GO:0016705">
    <property type="term" value="F:oxidoreductase activity, acting on paired donors, with incorporation or reduction of molecular oxygen"/>
    <property type="evidence" value="ECO:0007669"/>
    <property type="project" value="InterPro"/>
</dbReference>
<dbReference type="PROSITE" id="PS00086">
    <property type="entry name" value="CYTOCHROME_P450"/>
    <property type="match status" value="1"/>
</dbReference>
<evidence type="ECO:0000256" key="9">
    <source>
        <dbReference type="PIRSR" id="PIRSR602401-1"/>
    </source>
</evidence>
<evidence type="ECO:0000256" key="1">
    <source>
        <dbReference type="ARBA" id="ARBA00001971"/>
    </source>
</evidence>
<keyword evidence="12" id="KW-0812">Transmembrane</keyword>
<evidence type="ECO:0000256" key="12">
    <source>
        <dbReference type="SAM" id="Phobius"/>
    </source>
</evidence>
<gene>
    <name evidence="13" type="ORF">DAPPUDRAFT_311596</name>
</gene>
<dbReference type="PANTHER" id="PTHR24291:SF189">
    <property type="entry name" value="CYTOCHROME P450 4C3-RELATED"/>
    <property type="match status" value="1"/>
</dbReference>
<comment type="cofactor">
    <cofactor evidence="1 9">
        <name>heme</name>
        <dbReference type="ChEBI" id="CHEBI:30413"/>
    </cofactor>
</comment>
<feature type="transmembrane region" description="Helical" evidence="12">
    <location>
        <begin position="12"/>
        <end position="30"/>
    </location>
</feature>
<dbReference type="InterPro" id="IPR001128">
    <property type="entry name" value="Cyt_P450"/>
</dbReference>
<evidence type="ECO:0000256" key="6">
    <source>
        <dbReference type="ARBA" id="ARBA00023004"/>
    </source>
</evidence>
<dbReference type="EMBL" id="GL732526">
    <property type="protein sequence ID" value="EFX88057.1"/>
    <property type="molecule type" value="Genomic_DNA"/>
</dbReference>
<dbReference type="InterPro" id="IPR036396">
    <property type="entry name" value="Cyt_P450_sf"/>
</dbReference>
<evidence type="ECO:0008006" key="15">
    <source>
        <dbReference type="Google" id="ProtNLM"/>
    </source>
</evidence>
<dbReference type="eggNOG" id="KOG0157">
    <property type="taxonomic scope" value="Eukaryota"/>
</dbReference>
<evidence type="ECO:0000256" key="8">
    <source>
        <dbReference type="ARBA" id="ARBA00023136"/>
    </source>
</evidence>
<proteinExistence type="inferred from homology"/>
<accession>E9FXC8</accession>
<dbReference type="InterPro" id="IPR017972">
    <property type="entry name" value="Cyt_P450_CS"/>
</dbReference>
<dbReference type="GO" id="GO:0005506">
    <property type="term" value="F:iron ion binding"/>
    <property type="evidence" value="ECO:0007669"/>
    <property type="project" value="InterPro"/>
</dbReference>
<dbReference type="PhylomeDB" id="E9FXC8"/>
<dbReference type="SUPFAM" id="SSF48264">
    <property type="entry name" value="Cytochrome P450"/>
    <property type="match status" value="1"/>
</dbReference>
<comment type="subcellular location">
    <subcellularLocation>
        <location evidence="2">Endoplasmic reticulum membrane</location>
    </subcellularLocation>
</comment>
<evidence type="ECO:0000256" key="3">
    <source>
        <dbReference type="ARBA" id="ARBA00010617"/>
    </source>
</evidence>
<keyword evidence="12" id="KW-1133">Transmembrane helix</keyword>
<dbReference type="CDD" id="cd20628">
    <property type="entry name" value="CYP4"/>
    <property type="match status" value="1"/>
</dbReference>
<protein>
    <recommendedName>
        <fullName evidence="15">Cytochrome P450</fullName>
    </recommendedName>
</protein>
<keyword evidence="6 9" id="KW-0408">Iron</keyword>
<dbReference type="Proteomes" id="UP000000305">
    <property type="component" value="Unassembled WGS sequence"/>
</dbReference>
<dbReference type="PRINTS" id="PR00463">
    <property type="entry name" value="EP450I"/>
</dbReference>
<evidence type="ECO:0000256" key="2">
    <source>
        <dbReference type="ARBA" id="ARBA00004586"/>
    </source>
</evidence>
<evidence type="ECO:0000256" key="7">
    <source>
        <dbReference type="ARBA" id="ARBA00023033"/>
    </source>
</evidence>
<comment type="similarity">
    <text evidence="3 10">Belongs to the cytochrome P450 family.</text>
</comment>
<evidence type="ECO:0000313" key="13">
    <source>
        <dbReference type="EMBL" id="EFX88057.1"/>
    </source>
</evidence>
<evidence type="ECO:0000256" key="10">
    <source>
        <dbReference type="RuleBase" id="RU000461"/>
    </source>
</evidence>
<dbReference type="Pfam" id="PF00067">
    <property type="entry name" value="p450"/>
    <property type="match status" value="1"/>
</dbReference>
<keyword evidence="8 12" id="KW-0472">Membrane</keyword>
<dbReference type="InParanoid" id="E9FXC8"/>
<keyword evidence="10" id="KW-0560">Oxidoreductase</keyword>
<keyword evidence="7 10" id="KW-0503">Monooxygenase</keyword>
<reference evidence="13 14" key="1">
    <citation type="journal article" date="2011" name="Science">
        <title>The ecoresponsive genome of Daphnia pulex.</title>
        <authorList>
            <person name="Colbourne J.K."/>
            <person name="Pfrender M.E."/>
            <person name="Gilbert D."/>
            <person name="Thomas W.K."/>
            <person name="Tucker A."/>
            <person name="Oakley T.H."/>
            <person name="Tokishita S."/>
            <person name="Aerts A."/>
            <person name="Arnold G.J."/>
            <person name="Basu M.K."/>
            <person name="Bauer D.J."/>
            <person name="Caceres C.E."/>
            <person name="Carmel L."/>
            <person name="Casola C."/>
            <person name="Choi J.H."/>
            <person name="Detter J.C."/>
            <person name="Dong Q."/>
            <person name="Dusheyko S."/>
            <person name="Eads B.D."/>
            <person name="Frohlich T."/>
            <person name="Geiler-Samerotte K.A."/>
            <person name="Gerlach D."/>
            <person name="Hatcher P."/>
            <person name="Jogdeo S."/>
            <person name="Krijgsveld J."/>
            <person name="Kriventseva E.V."/>
            <person name="Kultz D."/>
            <person name="Laforsch C."/>
            <person name="Lindquist E."/>
            <person name="Lopez J."/>
            <person name="Manak J.R."/>
            <person name="Muller J."/>
            <person name="Pangilinan J."/>
            <person name="Patwardhan R.P."/>
            <person name="Pitluck S."/>
            <person name="Pritham E.J."/>
            <person name="Rechtsteiner A."/>
            <person name="Rho M."/>
            <person name="Rogozin I.B."/>
            <person name="Sakarya O."/>
            <person name="Salamov A."/>
            <person name="Schaack S."/>
            <person name="Shapiro H."/>
            <person name="Shiga Y."/>
            <person name="Skalitzky C."/>
            <person name="Smith Z."/>
            <person name="Souvorov A."/>
            <person name="Sung W."/>
            <person name="Tang Z."/>
            <person name="Tsuchiya D."/>
            <person name="Tu H."/>
            <person name="Vos H."/>
            <person name="Wang M."/>
            <person name="Wolf Y.I."/>
            <person name="Yamagata H."/>
            <person name="Yamada T."/>
            <person name="Ye Y."/>
            <person name="Shaw J.R."/>
            <person name="Andrews J."/>
            <person name="Crease T.J."/>
            <person name="Tang H."/>
            <person name="Lucas S.M."/>
            <person name="Robertson H.M."/>
            <person name="Bork P."/>
            <person name="Koonin E.V."/>
            <person name="Zdobnov E.M."/>
            <person name="Grigoriev I.V."/>
            <person name="Lynch M."/>
            <person name="Boore J.L."/>
        </authorList>
    </citation>
    <scope>NUCLEOTIDE SEQUENCE [LARGE SCALE GENOMIC DNA]</scope>
</reference>
<dbReference type="KEGG" id="dpx:DAPPUDRAFT_311596"/>
<keyword evidence="9 10" id="KW-0479">Metal-binding</keyword>
<name>E9FXC8_DAPPU</name>
<dbReference type="AlphaFoldDB" id="E9FXC8"/>
<dbReference type="InterPro" id="IPR050196">
    <property type="entry name" value="Cytochrome_P450_Monoox"/>
</dbReference>
<dbReference type="OMA" id="NCKSDDY"/>
<dbReference type="PRINTS" id="PR00385">
    <property type="entry name" value="P450"/>
</dbReference>
<dbReference type="InterPro" id="IPR002401">
    <property type="entry name" value="Cyt_P450_E_grp-I"/>
</dbReference>
<feature type="region of interest" description="Disordered" evidence="11">
    <location>
        <begin position="269"/>
        <end position="292"/>
    </location>
</feature>
<dbReference type="GO" id="GO:0004497">
    <property type="term" value="F:monooxygenase activity"/>
    <property type="evidence" value="ECO:0007669"/>
    <property type="project" value="UniProtKB-KW"/>
</dbReference>
<evidence type="ECO:0000256" key="5">
    <source>
        <dbReference type="ARBA" id="ARBA00022824"/>
    </source>
</evidence>
<evidence type="ECO:0000313" key="14">
    <source>
        <dbReference type="Proteomes" id="UP000000305"/>
    </source>
</evidence>
<dbReference type="GO" id="GO:0020037">
    <property type="term" value="F:heme binding"/>
    <property type="evidence" value="ECO:0007669"/>
    <property type="project" value="InterPro"/>
</dbReference>
<organism evidence="13 14">
    <name type="scientific">Daphnia pulex</name>
    <name type="common">Water flea</name>
    <dbReference type="NCBI Taxonomy" id="6669"/>
    <lineage>
        <taxon>Eukaryota</taxon>
        <taxon>Metazoa</taxon>
        <taxon>Ecdysozoa</taxon>
        <taxon>Arthropoda</taxon>
        <taxon>Crustacea</taxon>
        <taxon>Branchiopoda</taxon>
        <taxon>Diplostraca</taxon>
        <taxon>Cladocera</taxon>
        <taxon>Anomopoda</taxon>
        <taxon>Daphniidae</taxon>
        <taxon>Daphnia</taxon>
    </lineage>
</organism>
<keyword evidence="14" id="KW-1185">Reference proteome</keyword>
<feature type="compositionally biased region" description="Low complexity" evidence="11">
    <location>
        <begin position="274"/>
        <end position="288"/>
    </location>
</feature>
<feature type="binding site" description="axial binding residue" evidence="9">
    <location>
        <position position="469"/>
    </location>
    <ligand>
        <name>heme</name>
        <dbReference type="ChEBI" id="CHEBI:30413"/>
    </ligand>
    <ligandPart>
        <name>Fe</name>
        <dbReference type="ChEBI" id="CHEBI:18248"/>
    </ligandPart>
</feature>
<dbReference type="GO" id="GO:0005789">
    <property type="term" value="C:endoplasmic reticulum membrane"/>
    <property type="evidence" value="ECO:0007669"/>
    <property type="project" value="UniProtKB-SubCell"/>
</dbReference>
<dbReference type="Gene3D" id="1.10.630.10">
    <property type="entry name" value="Cytochrome P450"/>
    <property type="match status" value="1"/>
</dbReference>
<dbReference type="OrthoDB" id="1470350at2759"/>
<dbReference type="PANTHER" id="PTHR24291">
    <property type="entry name" value="CYTOCHROME P450 FAMILY 4"/>
    <property type="match status" value="1"/>
</dbReference>
<keyword evidence="5" id="KW-0256">Endoplasmic reticulum</keyword>
<evidence type="ECO:0000256" key="11">
    <source>
        <dbReference type="SAM" id="MobiDB-lite"/>
    </source>
</evidence>